<dbReference type="Proteomes" id="UP000465601">
    <property type="component" value="Unassembled WGS sequence"/>
</dbReference>
<dbReference type="RefSeq" id="WP_151865282.1">
    <property type="nucleotide sequence ID" value="NZ_WBZB01000013.1"/>
</dbReference>
<dbReference type="AlphaFoldDB" id="A0A833HQ66"/>
<proteinExistence type="inferred from homology"/>
<keyword evidence="5" id="KW-1185">Reference proteome</keyword>
<dbReference type="SUPFAM" id="SSF55469">
    <property type="entry name" value="FMN-dependent nitroreductase-like"/>
    <property type="match status" value="1"/>
</dbReference>
<name>A0A833HQ66_9FIRM</name>
<reference evidence="4 5" key="1">
    <citation type="submission" date="2019-10" db="EMBL/GenBank/DDBJ databases">
        <title>Alkaliphilus serpentinus sp. nov. and Alkaliphilus pronyensis sp. nov., two novel anaerobic alkaliphilic species isolated from the serpentinized-hosted hydrothermal field of the Prony Bay (New Caledonia).</title>
        <authorList>
            <person name="Postec A."/>
        </authorList>
    </citation>
    <scope>NUCLEOTIDE SEQUENCE [LARGE SCALE GENOMIC DNA]</scope>
    <source>
        <strain evidence="4 5">LacT</strain>
    </source>
</reference>
<dbReference type="PANTHER" id="PTHR43673">
    <property type="entry name" value="NAD(P)H NITROREDUCTASE YDGI-RELATED"/>
    <property type="match status" value="1"/>
</dbReference>
<evidence type="ECO:0000256" key="1">
    <source>
        <dbReference type="ARBA" id="ARBA00007118"/>
    </source>
</evidence>
<keyword evidence="2" id="KW-0560">Oxidoreductase</keyword>
<dbReference type="PANTHER" id="PTHR43673:SF10">
    <property type="entry name" value="NADH DEHYDROGENASE_NAD(P)H NITROREDUCTASE XCC3605-RELATED"/>
    <property type="match status" value="1"/>
</dbReference>
<evidence type="ECO:0000256" key="2">
    <source>
        <dbReference type="ARBA" id="ARBA00023002"/>
    </source>
</evidence>
<feature type="domain" description="Nitroreductase" evidence="3">
    <location>
        <begin position="7"/>
        <end position="178"/>
    </location>
</feature>
<dbReference type="GO" id="GO:0016491">
    <property type="term" value="F:oxidoreductase activity"/>
    <property type="evidence" value="ECO:0007669"/>
    <property type="project" value="UniProtKB-KW"/>
</dbReference>
<evidence type="ECO:0000313" key="5">
    <source>
        <dbReference type="Proteomes" id="UP000465601"/>
    </source>
</evidence>
<comment type="caution">
    <text evidence="4">The sequence shown here is derived from an EMBL/GenBank/DDBJ whole genome shotgun (WGS) entry which is preliminary data.</text>
</comment>
<gene>
    <name evidence="4" type="ORF">F8153_05105</name>
</gene>
<sequence>MELMEAIKQRRSIRSYLTKPIKEEILEEILDSARYAPSGGDSQSWLFGVIKDEEKKKQLAQAAGNQSWIAEAPVIIACCARLDNDMSKLPKDDFGVVVNHTRFGEDFIEYMNQYSDRKMAATFWCNAVPLIPGEHIALAAANRGLGTCWVGYLDVRRSSKILNLPENVACLFLMPMGYPAEEPREIYRKTLGEILFYDDWKQNK</sequence>
<dbReference type="EMBL" id="WBZB01000013">
    <property type="protein sequence ID" value="KAB3531554.1"/>
    <property type="molecule type" value="Genomic_DNA"/>
</dbReference>
<dbReference type="OrthoDB" id="9812105at2"/>
<protein>
    <recommendedName>
        <fullName evidence="3">Nitroreductase domain-containing protein</fullName>
    </recommendedName>
</protein>
<accession>A0A833HQ66</accession>
<dbReference type="Gene3D" id="3.40.109.10">
    <property type="entry name" value="NADH Oxidase"/>
    <property type="match status" value="1"/>
</dbReference>
<dbReference type="InterPro" id="IPR000415">
    <property type="entry name" value="Nitroreductase-like"/>
</dbReference>
<evidence type="ECO:0000259" key="3">
    <source>
        <dbReference type="Pfam" id="PF00881"/>
    </source>
</evidence>
<dbReference type="InterPro" id="IPR029479">
    <property type="entry name" value="Nitroreductase"/>
</dbReference>
<organism evidence="4 5">
    <name type="scientific">Alkaliphilus serpentinus</name>
    <dbReference type="NCBI Taxonomy" id="1482731"/>
    <lineage>
        <taxon>Bacteria</taxon>
        <taxon>Bacillati</taxon>
        <taxon>Bacillota</taxon>
        <taxon>Clostridia</taxon>
        <taxon>Peptostreptococcales</taxon>
        <taxon>Natronincolaceae</taxon>
        <taxon>Alkaliphilus</taxon>
    </lineage>
</organism>
<comment type="similarity">
    <text evidence="1">Belongs to the nitroreductase family.</text>
</comment>
<evidence type="ECO:0000313" key="4">
    <source>
        <dbReference type="EMBL" id="KAB3531554.1"/>
    </source>
</evidence>
<dbReference type="Pfam" id="PF00881">
    <property type="entry name" value="Nitroreductase"/>
    <property type="match status" value="1"/>
</dbReference>